<accession>A0A9Q1Q8V4</accession>
<feature type="coiled-coil region" evidence="1">
    <location>
        <begin position="120"/>
        <end position="147"/>
    </location>
</feature>
<dbReference type="AlphaFoldDB" id="A0A9Q1Q8V4"/>
<comment type="caution">
    <text evidence="2">The sequence shown here is derived from an EMBL/GenBank/DDBJ whole genome shotgun (WGS) entry which is preliminary data.</text>
</comment>
<keyword evidence="3" id="KW-1185">Reference proteome</keyword>
<evidence type="ECO:0000256" key="1">
    <source>
        <dbReference type="SAM" id="Coils"/>
    </source>
</evidence>
<protein>
    <submittedName>
        <fullName evidence="2">Uncharacterized protein</fullName>
    </submittedName>
</protein>
<organism evidence="2 3">
    <name type="scientific">Carnegiea gigantea</name>
    <dbReference type="NCBI Taxonomy" id="171969"/>
    <lineage>
        <taxon>Eukaryota</taxon>
        <taxon>Viridiplantae</taxon>
        <taxon>Streptophyta</taxon>
        <taxon>Embryophyta</taxon>
        <taxon>Tracheophyta</taxon>
        <taxon>Spermatophyta</taxon>
        <taxon>Magnoliopsida</taxon>
        <taxon>eudicotyledons</taxon>
        <taxon>Gunneridae</taxon>
        <taxon>Pentapetalae</taxon>
        <taxon>Caryophyllales</taxon>
        <taxon>Cactineae</taxon>
        <taxon>Cactaceae</taxon>
        <taxon>Cactoideae</taxon>
        <taxon>Echinocereeae</taxon>
        <taxon>Carnegiea</taxon>
    </lineage>
</organism>
<evidence type="ECO:0000313" key="3">
    <source>
        <dbReference type="Proteomes" id="UP001153076"/>
    </source>
</evidence>
<evidence type="ECO:0000313" key="2">
    <source>
        <dbReference type="EMBL" id="KAJ8432496.1"/>
    </source>
</evidence>
<name>A0A9Q1Q8V4_9CARY</name>
<gene>
    <name evidence="2" type="ORF">Cgig2_003573</name>
</gene>
<dbReference type="EMBL" id="JAKOGI010000602">
    <property type="protein sequence ID" value="KAJ8432496.1"/>
    <property type="molecule type" value="Genomic_DNA"/>
</dbReference>
<keyword evidence="1" id="KW-0175">Coiled coil</keyword>
<dbReference type="Proteomes" id="UP001153076">
    <property type="component" value="Unassembled WGS sequence"/>
</dbReference>
<sequence length="179" mass="20693">MMRCTGMSAKQLSLAQARSTFRNGQSVSFRASAFLEQSPNGWDLVDMKLSDEDFKFFTIYNVLFSLRQQRNMMDLAQVVAILYRCDTCAKFYIPNVEEAFNTAEIVTKMEGLDSTYTSEIAHMEDNLKELSNKALALEVREKESLKEEEHIRFAKLQDLEKEKNQLNNLVDSIISFNKY</sequence>
<proteinExistence type="predicted"/>
<reference evidence="2" key="1">
    <citation type="submission" date="2022-04" db="EMBL/GenBank/DDBJ databases">
        <title>Carnegiea gigantea Genome sequencing and assembly v2.</title>
        <authorList>
            <person name="Copetti D."/>
            <person name="Sanderson M.J."/>
            <person name="Burquez A."/>
            <person name="Wojciechowski M.F."/>
        </authorList>
    </citation>
    <scope>NUCLEOTIDE SEQUENCE</scope>
    <source>
        <strain evidence="2">SGP5-SGP5p</strain>
        <tissue evidence="2">Aerial part</tissue>
    </source>
</reference>